<dbReference type="EMBL" id="JPRH01000012">
    <property type="protein sequence ID" value="KFF10249.1"/>
    <property type="molecule type" value="Genomic_DNA"/>
</dbReference>
<sequence length="149" mass="17172">MKFILCFLLISFANCQSLAVRKIDRSGITNIPFEDQFHYPFSLIKNNFLVIDTQEKMDQIFAVIHQKTDGGRLAPIPTVTPYETYIIIKPVLKNSNDIIIQNVSLNNKVLTVTIKEFDNPDFKKESRTSPDVLFKLMKKVSVKKITTQY</sequence>
<evidence type="ECO:0000313" key="1">
    <source>
        <dbReference type="EMBL" id="KFF10249.1"/>
    </source>
</evidence>
<dbReference type="eggNOG" id="ENOG502ZZVP">
    <property type="taxonomic scope" value="Bacteria"/>
</dbReference>
<evidence type="ECO:0000313" key="2">
    <source>
        <dbReference type="Proteomes" id="UP000028705"/>
    </source>
</evidence>
<proteinExistence type="predicted"/>
<dbReference type="Proteomes" id="UP000028705">
    <property type="component" value="Unassembled WGS sequence"/>
</dbReference>
<gene>
    <name evidence="1" type="ORF">IW15_21015</name>
</gene>
<keyword evidence="2" id="KW-1185">Reference proteome</keyword>
<reference evidence="1 2" key="1">
    <citation type="submission" date="2014-07" db="EMBL/GenBank/DDBJ databases">
        <title>Genome of Chryseobacterium soli DSM 19298.</title>
        <authorList>
            <person name="Stropko S.J."/>
            <person name="Pipes S.E."/>
            <person name="Newman J."/>
        </authorList>
    </citation>
    <scope>NUCLEOTIDE SEQUENCE [LARGE SCALE GENOMIC DNA]</scope>
    <source>
        <strain evidence="1 2">DSM 19298</strain>
    </source>
</reference>
<name>A0A086A0N5_9FLAO</name>
<dbReference type="STRING" id="445961.IW15_21015"/>
<dbReference type="RefSeq" id="WP_034715054.1">
    <property type="nucleotide sequence ID" value="NZ_JPRH01000012.1"/>
</dbReference>
<dbReference type="AlphaFoldDB" id="A0A086A0N5"/>
<comment type="caution">
    <text evidence="1">The sequence shown here is derived from an EMBL/GenBank/DDBJ whole genome shotgun (WGS) entry which is preliminary data.</text>
</comment>
<accession>A0A086A0N5</accession>
<protein>
    <submittedName>
        <fullName evidence="1">Uncharacterized protein</fullName>
    </submittedName>
</protein>
<dbReference type="OrthoDB" id="1261474at2"/>
<organism evidence="1 2">
    <name type="scientific">Chryseobacterium soli</name>
    <dbReference type="NCBI Taxonomy" id="445961"/>
    <lineage>
        <taxon>Bacteria</taxon>
        <taxon>Pseudomonadati</taxon>
        <taxon>Bacteroidota</taxon>
        <taxon>Flavobacteriia</taxon>
        <taxon>Flavobacteriales</taxon>
        <taxon>Weeksellaceae</taxon>
        <taxon>Chryseobacterium group</taxon>
        <taxon>Chryseobacterium</taxon>
    </lineage>
</organism>